<feature type="transmembrane region" description="Helical" evidence="6">
    <location>
        <begin position="403"/>
        <end position="422"/>
    </location>
</feature>
<dbReference type="SMART" id="SM00028">
    <property type="entry name" value="TPR"/>
    <property type="match status" value="2"/>
</dbReference>
<dbReference type="PROSITE" id="PS50005">
    <property type="entry name" value="TPR"/>
    <property type="match status" value="1"/>
</dbReference>
<dbReference type="Proteomes" id="UP000036061">
    <property type="component" value="Chromosome"/>
</dbReference>
<feature type="transmembrane region" description="Helical" evidence="6">
    <location>
        <begin position="262"/>
        <end position="280"/>
    </location>
</feature>
<feature type="transmembrane region" description="Helical" evidence="6">
    <location>
        <begin position="232"/>
        <end position="250"/>
    </location>
</feature>
<reference evidence="8 9" key="1">
    <citation type="journal article" date="2015" name="Genome Announc.">
        <title>Draft Genome Sequence of Brevibacillus brevis DZQ7, a Plant Growth-Promoting Rhizobacterium with Broad-Spectrum Antimicrobial Activity.</title>
        <authorList>
            <person name="Hou Q."/>
            <person name="Wang C."/>
            <person name="Hou X."/>
            <person name="Xia Z."/>
            <person name="Ye J."/>
            <person name="Liu K."/>
            <person name="Liu H."/>
            <person name="Wang J."/>
            <person name="Guo H."/>
            <person name="Yu X."/>
            <person name="Yang Y."/>
            <person name="Du B."/>
            <person name="Ding Y."/>
        </authorList>
    </citation>
    <scope>NUCLEOTIDE SEQUENCE [LARGE SCALE GENOMIC DNA]</scope>
    <source>
        <strain evidence="8 9">DZQ7</strain>
    </source>
</reference>
<dbReference type="PANTHER" id="PTHR37422">
    <property type="entry name" value="TEICHURONIC ACID BIOSYNTHESIS PROTEIN TUAE"/>
    <property type="match status" value="1"/>
</dbReference>
<keyword evidence="3 6" id="KW-1133">Transmembrane helix</keyword>
<dbReference type="Pfam" id="PF04932">
    <property type="entry name" value="Wzy_C"/>
    <property type="match status" value="1"/>
</dbReference>
<feature type="domain" description="O-antigen ligase-related" evidence="7">
    <location>
        <begin position="195"/>
        <end position="410"/>
    </location>
</feature>
<feature type="repeat" description="TPR" evidence="5">
    <location>
        <begin position="589"/>
        <end position="622"/>
    </location>
</feature>
<evidence type="ECO:0000256" key="3">
    <source>
        <dbReference type="ARBA" id="ARBA00022989"/>
    </source>
</evidence>
<evidence type="ECO:0000256" key="5">
    <source>
        <dbReference type="PROSITE-ProRule" id="PRU00339"/>
    </source>
</evidence>
<feature type="transmembrane region" description="Helical" evidence="6">
    <location>
        <begin position="158"/>
        <end position="177"/>
    </location>
</feature>
<evidence type="ECO:0000313" key="8">
    <source>
        <dbReference type="EMBL" id="AWX58617.1"/>
    </source>
</evidence>
<accession>A0A2Z4MPX8</accession>
<evidence type="ECO:0000256" key="4">
    <source>
        <dbReference type="ARBA" id="ARBA00023136"/>
    </source>
</evidence>
<dbReference type="EMBL" id="CP030117">
    <property type="protein sequence ID" value="AWX58617.1"/>
    <property type="molecule type" value="Genomic_DNA"/>
</dbReference>
<feature type="transmembrane region" description="Helical" evidence="6">
    <location>
        <begin position="184"/>
        <end position="202"/>
    </location>
</feature>
<feature type="transmembrane region" description="Helical" evidence="6">
    <location>
        <begin position="7"/>
        <end position="27"/>
    </location>
</feature>
<keyword evidence="4 6" id="KW-0472">Membrane</keyword>
<dbReference type="GO" id="GO:0016020">
    <property type="term" value="C:membrane"/>
    <property type="evidence" value="ECO:0007669"/>
    <property type="project" value="UniProtKB-SubCell"/>
</dbReference>
<evidence type="ECO:0000256" key="2">
    <source>
        <dbReference type="ARBA" id="ARBA00022692"/>
    </source>
</evidence>
<dbReference type="InterPro" id="IPR019734">
    <property type="entry name" value="TPR_rpt"/>
</dbReference>
<feature type="transmembrane region" description="Helical" evidence="6">
    <location>
        <begin position="89"/>
        <end position="105"/>
    </location>
</feature>
<dbReference type="PANTHER" id="PTHR37422:SF13">
    <property type="entry name" value="LIPOPOLYSACCHARIDE BIOSYNTHESIS PROTEIN PA4999-RELATED"/>
    <property type="match status" value="1"/>
</dbReference>
<gene>
    <name evidence="8" type="ORF">AB432_027845</name>
</gene>
<evidence type="ECO:0000259" key="7">
    <source>
        <dbReference type="Pfam" id="PF04932"/>
    </source>
</evidence>
<dbReference type="InterPro" id="IPR051533">
    <property type="entry name" value="WaaL-like"/>
</dbReference>
<name>A0A2Z4MPX8_BREBE</name>
<sequence length="764" mass="86352">MGRVISLISVIAISLLFIYTPYLRGLFFDSDFYLIEGILAVLFLINVVGQIGKNPRQAILPYLIVFFIPLTHLLSLTNAATTSGAFDNLFRWLAYTSMFVMLVWAKQADESTRLEQVYSTVFQLTGIWVSFFAVFGMWGFVEFKDLMLAERLTGTFQYANTFATVICAFWLYALVVLTKKNLPIWSTILFSLPLVAYGVGLLHSYSRGSLLVFPLAWFIGLLLLKGKGQITYIIYSALSGAASFIVFRQITTQAEQGSANPGMLSFFVSTFVVLMLVILIRAVLDRKSFFTSFGDKKFARFLLPGAVIIIGVLLVLDIKSGGLVYQQLPSSLQERVTDINRETASLLGRTNVYQDAFKLSSEAPLLGVGGEGWKILYSKHQELPYFNNEIHNGYLEVLLNTGWLGLILFLLVFAFLVYQIALRIYKEKEQEEQIRTIAVFPALAMIFMHGFIDFDFSYGTVWFVAFWLFAMGVPAFTVNVDNIVKLVPGAIGVRVILSLSAVFVLVFGVYSFRFYLAEQALPKAEEQISIDEAQQMLERAVSLNPYQVDYQVNLANVYAAKYKNEEKEEWKTKAIQRLQAAEALEPNNSKVLSNIGNGYLALNDWEKALVYFDIAMENDPFNVQLIESTMRVEAQLAAQFAVLKEKETAIMLATKAISHYEEYHVRIEPFKPKNIPDKRPLELVNNSYFFIGQAYIMLGQYENGVELLERVNDPKVIVDAKALLVVAYEEMGWVDQAGSITKSLITQYTDFAQRVVKYRGIIVQ</sequence>
<dbReference type="Gene3D" id="1.25.40.10">
    <property type="entry name" value="Tetratricopeptide repeat domain"/>
    <property type="match status" value="1"/>
</dbReference>
<feature type="transmembrane region" description="Helical" evidence="6">
    <location>
        <begin position="117"/>
        <end position="138"/>
    </location>
</feature>
<evidence type="ECO:0000313" key="9">
    <source>
        <dbReference type="Proteomes" id="UP000036061"/>
    </source>
</evidence>
<evidence type="ECO:0000256" key="6">
    <source>
        <dbReference type="SAM" id="Phobius"/>
    </source>
</evidence>
<dbReference type="InterPro" id="IPR011990">
    <property type="entry name" value="TPR-like_helical_dom_sf"/>
</dbReference>
<evidence type="ECO:0000256" key="1">
    <source>
        <dbReference type="ARBA" id="ARBA00004141"/>
    </source>
</evidence>
<feature type="transmembrane region" description="Helical" evidence="6">
    <location>
        <begin position="33"/>
        <end position="52"/>
    </location>
</feature>
<organism evidence="8 9">
    <name type="scientific">Brevibacillus brevis</name>
    <name type="common">Bacillus brevis</name>
    <dbReference type="NCBI Taxonomy" id="1393"/>
    <lineage>
        <taxon>Bacteria</taxon>
        <taxon>Bacillati</taxon>
        <taxon>Bacillota</taxon>
        <taxon>Bacilli</taxon>
        <taxon>Bacillales</taxon>
        <taxon>Paenibacillaceae</taxon>
        <taxon>Brevibacillus</taxon>
    </lineage>
</organism>
<feature type="transmembrane region" description="Helical" evidence="6">
    <location>
        <begin position="491"/>
        <end position="512"/>
    </location>
</feature>
<feature type="transmembrane region" description="Helical" evidence="6">
    <location>
        <begin position="208"/>
        <end position="225"/>
    </location>
</feature>
<dbReference type="RefSeq" id="WP_048035055.1">
    <property type="nucleotide sequence ID" value="NZ_CP030117.1"/>
</dbReference>
<protein>
    <recommendedName>
        <fullName evidence="7">O-antigen ligase-related domain-containing protein</fullName>
    </recommendedName>
</protein>
<comment type="subcellular location">
    <subcellularLocation>
        <location evidence="1">Membrane</location>
        <topology evidence="1">Multi-pass membrane protein</topology>
    </subcellularLocation>
</comment>
<feature type="transmembrane region" description="Helical" evidence="6">
    <location>
        <begin position="434"/>
        <end position="452"/>
    </location>
</feature>
<feature type="transmembrane region" description="Helical" evidence="6">
    <location>
        <begin position="59"/>
        <end position="77"/>
    </location>
</feature>
<proteinExistence type="predicted"/>
<keyword evidence="2 6" id="KW-0812">Transmembrane</keyword>
<dbReference type="SUPFAM" id="SSF48452">
    <property type="entry name" value="TPR-like"/>
    <property type="match status" value="2"/>
</dbReference>
<dbReference type="InterPro" id="IPR007016">
    <property type="entry name" value="O-antigen_ligase-rel_domated"/>
</dbReference>
<feature type="transmembrane region" description="Helical" evidence="6">
    <location>
        <begin position="301"/>
        <end position="318"/>
    </location>
</feature>
<feature type="transmembrane region" description="Helical" evidence="6">
    <location>
        <begin position="458"/>
        <end position="479"/>
    </location>
</feature>
<keyword evidence="5" id="KW-0802">TPR repeat</keyword>
<dbReference type="AlphaFoldDB" id="A0A2Z4MPX8"/>